<reference evidence="4" key="1">
    <citation type="submission" date="2020-09" db="EMBL/GenBank/DDBJ databases">
        <title>A novel bacterium of genus Paenibacillus, isolated from South China Sea.</title>
        <authorList>
            <person name="Huang H."/>
            <person name="Mo K."/>
            <person name="Hu Y."/>
        </authorList>
    </citation>
    <scope>NUCLEOTIDE SEQUENCE</scope>
    <source>
        <strain evidence="4">IB182496</strain>
    </source>
</reference>
<evidence type="ECO:0000259" key="3">
    <source>
        <dbReference type="PROSITE" id="PS50977"/>
    </source>
</evidence>
<comment type="caution">
    <text evidence="4">The sequence shown here is derived from an EMBL/GenBank/DDBJ whole genome shotgun (WGS) entry which is preliminary data.</text>
</comment>
<dbReference type="AlphaFoldDB" id="A0A927BVK3"/>
<dbReference type="Pfam" id="PF08360">
    <property type="entry name" value="TetR_C_5"/>
    <property type="match status" value="1"/>
</dbReference>
<gene>
    <name evidence="4" type="ORF">IDH44_18260</name>
</gene>
<dbReference type="InterPro" id="IPR036271">
    <property type="entry name" value="Tet_transcr_reg_TetR-rel_C_sf"/>
</dbReference>
<evidence type="ECO:0000256" key="1">
    <source>
        <dbReference type="ARBA" id="ARBA00023125"/>
    </source>
</evidence>
<keyword evidence="5" id="KW-1185">Reference proteome</keyword>
<dbReference type="GO" id="GO:0000976">
    <property type="term" value="F:transcription cis-regulatory region binding"/>
    <property type="evidence" value="ECO:0007669"/>
    <property type="project" value="TreeGrafter"/>
</dbReference>
<sequence length="201" mass="22726">MARKTAAEAEQSRQQIMRSARAIFVEKGYGAASMEEIRGRSGMSKGSIYYHFKSKQQLFLAILEQNIQDWLDKWKQIAQPDQSLTDKLHALAVHWVLDFDNPLISAGDEFVASHSDEPEVIKKMIALTQLHHPIIRDILEQGIAAGELRQEDPDMLTYLLFGTLGGLGMAHYDQLPRAKVLALYRMAIEVFLHGVQARQPV</sequence>
<dbReference type="InterPro" id="IPR050109">
    <property type="entry name" value="HTH-type_TetR-like_transc_reg"/>
</dbReference>
<evidence type="ECO:0000313" key="4">
    <source>
        <dbReference type="EMBL" id="MBD2847147.1"/>
    </source>
</evidence>
<dbReference type="SUPFAM" id="SSF46689">
    <property type="entry name" value="Homeodomain-like"/>
    <property type="match status" value="1"/>
</dbReference>
<dbReference type="GO" id="GO:0003700">
    <property type="term" value="F:DNA-binding transcription factor activity"/>
    <property type="evidence" value="ECO:0007669"/>
    <property type="project" value="InterPro"/>
</dbReference>
<protein>
    <submittedName>
        <fullName evidence="4">TetR/AcrR family transcriptional regulator</fullName>
    </submittedName>
</protein>
<dbReference type="PROSITE" id="PS50977">
    <property type="entry name" value="HTH_TETR_2"/>
    <property type="match status" value="1"/>
</dbReference>
<name>A0A927BVK3_9BACL</name>
<dbReference type="PRINTS" id="PR00455">
    <property type="entry name" value="HTHTETR"/>
</dbReference>
<dbReference type="GO" id="GO:0045892">
    <property type="term" value="P:negative regulation of DNA-templated transcription"/>
    <property type="evidence" value="ECO:0007669"/>
    <property type="project" value="InterPro"/>
</dbReference>
<dbReference type="EMBL" id="JACXIZ010000033">
    <property type="protein sequence ID" value="MBD2847147.1"/>
    <property type="molecule type" value="Genomic_DNA"/>
</dbReference>
<dbReference type="InterPro" id="IPR013571">
    <property type="entry name" value="Tscrpt_reg_QacR_C"/>
</dbReference>
<dbReference type="Gene3D" id="1.10.357.10">
    <property type="entry name" value="Tetracycline Repressor, domain 2"/>
    <property type="match status" value="1"/>
</dbReference>
<evidence type="ECO:0000313" key="5">
    <source>
        <dbReference type="Proteomes" id="UP000621560"/>
    </source>
</evidence>
<dbReference type="PANTHER" id="PTHR30055:SF211">
    <property type="entry name" value="TRANSCRIPTIONAL REGULATOR, TETR FAMILY"/>
    <property type="match status" value="1"/>
</dbReference>
<proteinExistence type="predicted"/>
<keyword evidence="1 2" id="KW-0238">DNA-binding</keyword>
<dbReference type="SUPFAM" id="SSF48498">
    <property type="entry name" value="Tetracyclin repressor-like, C-terminal domain"/>
    <property type="match status" value="1"/>
</dbReference>
<evidence type="ECO:0000256" key="2">
    <source>
        <dbReference type="PROSITE-ProRule" id="PRU00335"/>
    </source>
</evidence>
<dbReference type="InterPro" id="IPR001647">
    <property type="entry name" value="HTH_TetR"/>
</dbReference>
<dbReference type="PANTHER" id="PTHR30055">
    <property type="entry name" value="HTH-TYPE TRANSCRIPTIONAL REGULATOR RUTR"/>
    <property type="match status" value="1"/>
</dbReference>
<feature type="DNA-binding region" description="H-T-H motif" evidence="2">
    <location>
        <begin position="33"/>
        <end position="52"/>
    </location>
</feature>
<organism evidence="4 5">
    <name type="scientific">Paenibacillus sabuli</name>
    <dbReference type="NCBI Taxonomy" id="2772509"/>
    <lineage>
        <taxon>Bacteria</taxon>
        <taxon>Bacillati</taxon>
        <taxon>Bacillota</taxon>
        <taxon>Bacilli</taxon>
        <taxon>Bacillales</taxon>
        <taxon>Paenibacillaceae</taxon>
        <taxon>Paenibacillus</taxon>
    </lineage>
</organism>
<feature type="domain" description="HTH tetR-type" evidence="3">
    <location>
        <begin position="10"/>
        <end position="70"/>
    </location>
</feature>
<accession>A0A927BVK3</accession>
<dbReference type="InterPro" id="IPR009057">
    <property type="entry name" value="Homeodomain-like_sf"/>
</dbReference>
<dbReference type="RefSeq" id="WP_190920194.1">
    <property type="nucleotide sequence ID" value="NZ_JACXIZ010000033.1"/>
</dbReference>
<dbReference type="Gene3D" id="1.10.10.60">
    <property type="entry name" value="Homeodomain-like"/>
    <property type="match status" value="1"/>
</dbReference>
<dbReference type="Pfam" id="PF00440">
    <property type="entry name" value="TetR_N"/>
    <property type="match status" value="1"/>
</dbReference>
<dbReference type="Proteomes" id="UP000621560">
    <property type="component" value="Unassembled WGS sequence"/>
</dbReference>